<reference evidence="4" key="1">
    <citation type="journal article" date="2019" name="Int. J. Syst. Evol. Microbiol.">
        <title>The Global Catalogue of Microorganisms (GCM) 10K type strain sequencing project: providing services to taxonomists for standard genome sequencing and annotation.</title>
        <authorList>
            <consortium name="The Broad Institute Genomics Platform"/>
            <consortium name="The Broad Institute Genome Sequencing Center for Infectious Disease"/>
            <person name="Wu L."/>
            <person name="Ma J."/>
        </authorList>
    </citation>
    <scope>NUCLEOTIDE SEQUENCE [LARGE SCALE GENOMIC DNA]</scope>
    <source>
        <strain evidence="4">NBRC 111980</strain>
    </source>
</reference>
<evidence type="ECO:0000259" key="2">
    <source>
        <dbReference type="Pfam" id="PF13304"/>
    </source>
</evidence>
<comment type="caution">
    <text evidence="3">The sequence shown here is derived from an EMBL/GenBank/DDBJ whole genome shotgun (WGS) entry which is preliminary data.</text>
</comment>
<protein>
    <submittedName>
        <fullName evidence="3">DNA repair ATPase</fullName>
    </submittedName>
</protein>
<dbReference type="InterPro" id="IPR054787">
    <property type="entry name" value="TrlF_ATPase"/>
</dbReference>
<dbReference type="EMBL" id="BSOB01000001">
    <property type="protein sequence ID" value="GLQ91121.1"/>
    <property type="molecule type" value="Genomic_DNA"/>
</dbReference>
<keyword evidence="1" id="KW-0175">Coiled coil</keyword>
<feature type="coiled-coil region" evidence="1">
    <location>
        <begin position="728"/>
        <end position="755"/>
    </location>
</feature>
<organism evidence="3 4">
    <name type="scientific">Dyella acidisoli</name>
    <dbReference type="NCBI Taxonomy" id="1867834"/>
    <lineage>
        <taxon>Bacteria</taxon>
        <taxon>Pseudomonadati</taxon>
        <taxon>Pseudomonadota</taxon>
        <taxon>Gammaproteobacteria</taxon>
        <taxon>Lysobacterales</taxon>
        <taxon>Rhodanobacteraceae</taxon>
        <taxon>Dyella</taxon>
    </lineage>
</organism>
<dbReference type="Proteomes" id="UP001156670">
    <property type="component" value="Unassembled WGS sequence"/>
</dbReference>
<dbReference type="PANTHER" id="PTHR32182:SF22">
    <property type="entry name" value="ATP-DEPENDENT ENDONUCLEASE, OLD FAMILY-RELATED"/>
    <property type="match status" value="1"/>
</dbReference>
<dbReference type="Gene3D" id="3.40.50.300">
    <property type="entry name" value="P-loop containing nucleotide triphosphate hydrolases"/>
    <property type="match status" value="2"/>
</dbReference>
<sequence length="1028" mass="115302">MPLALAGSTWKKWDLHVHTPESFYHNYPGSHEEAWEAFLKDIENLPEEFKVIGINDYVLVDGYEKVLRAKQAQGRLKNIDLIVPVVELRLDKFGGVVQGGKSGNAPSNWSRINIHVIFDQVEPEFIRQQFISAIAPSYRLLPGSTGEGKWNSVISRQSIEALGAAIIESVPADKRAAYGSALIEGFNNLNVSADGLRKALENEALKGKFIVAVGKTEWENLKWDDHSIAEKKTLINMADLVFTAAEKPEDYAKARTKLREAGVNSNLLDCSDAHGLSASIDKDRIGNCFTWIKADSTFKGLLQAIEEFEDRVYVGDNPPKRQHVELNRTKFIRSVKIAKKDNSKLVDTWFDMDLPLNPDLVAIIGNKGSGKSALADIIALVGNTKNHRSFSFLNEARFRDPRAKLAQHFVGTLVWRDGSEASRDLDKDPESSSVERVKYLPQSYLETLCNELGTGGSATFDAELRKIIYSHVPAEDQLGQPSMDALLNFKVAEINKAMEALRGKIAALNVKILGAEGRLFPEFKNGLTERLAAKNAELASLEEAKPQQVEDPNASPEALEESKNAAAMIDGLELQLQDVSKEETEFRELKFAAAKRQAVARRIAQALVNQKKQNDAFEIELKQLLAELGIEIPFNSLFEVRIDAKPVNDLAKAMQVEIDTIDGKLQSVEPGSLLKRREELVASIADAKSKLGERQRLFVLYKDELAKWGKSKTEIMGPADKQGTIAWLESEIRSLEALPRQLQELKAQRAGLSEEIHGLIRGMVDEFQRLYLPVQGFVKSAGQMDMNLPLEIHVRIEEAGFLDHFLGKLNRQVRGTFSGIDESNQLLRRMLQEASFVEPQDALAFVERIDRVMHSDQRDGQDGRETRLADQLRKGVEATEVLDYIFGLEYLSPRYSLTYGGQDIGQLSPGERGLLLLVFYLLVDKEDIPIVIDQPEENLDNQTIYKILVKCIKKAKERRQVIMVTHNPNLAVVCDAEQIVYAFRNTEGVRFEYEAGAIEQSEIKDRVVQILEGTEPAFKNRQSKYRLQ</sequence>
<evidence type="ECO:0000256" key="1">
    <source>
        <dbReference type="SAM" id="Coils"/>
    </source>
</evidence>
<evidence type="ECO:0000313" key="4">
    <source>
        <dbReference type="Proteomes" id="UP001156670"/>
    </source>
</evidence>
<dbReference type="RefSeq" id="WP_284318900.1">
    <property type="nucleotide sequence ID" value="NZ_BSOB01000001.1"/>
</dbReference>
<dbReference type="NCBIfam" id="NF045780">
    <property type="entry name" value="TrlF_fam_ATP"/>
    <property type="match status" value="1"/>
</dbReference>
<feature type="coiled-coil region" evidence="1">
    <location>
        <begin position="491"/>
        <end position="582"/>
    </location>
</feature>
<dbReference type="Pfam" id="PF13304">
    <property type="entry name" value="AAA_21"/>
    <property type="match status" value="1"/>
</dbReference>
<accession>A0ABQ5XHF7</accession>
<name>A0ABQ5XHF7_9GAMM</name>
<dbReference type="SUPFAM" id="SSF52540">
    <property type="entry name" value="P-loop containing nucleoside triphosphate hydrolases"/>
    <property type="match status" value="1"/>
</dbReference>
<evidence type="ECO:0000313" key="3">
    <source>
        <dbReference type="EMBL" id="GLQ91121.1"/>
    </source>
</evidence>
<keyword evidence="4" id="KW-1185">Reference proteome</keyword>
<proteinExistence type="predicted"/>
<dbReference type="InterPro" id="IPR003959">
    <property type="entry name" value="ATPase_AAA_core"/>
</dbReference>
<feature type="domain" description="ATPase AAA-type core" evidence="2">
    <location>
        <begin position="900"/>
        <end position="970"/>
    </location>
</feature>
<gene>
    <name evidence="3" type="ORF">GCM10007901_00710</name>
</gene>
<dbReference type="PANTHER" id="PTHR32182">
    <property type="entry name" value="DNA REPLICATION AND REPAIR PROTEIN RECF"/>
    <property type="match status" value="1"/>
</dbReference>
<dbReference type="InterPro" id="IPR027417">
    <property type="entry name" value="P-loop_NTPase"/>
</dbReference>